<evidence type="ECO:0008006" key="4">
    <source>
        <dbReference type="Google" id="ProtNLM"/>
    </source>
</evidence>
<comment type="caution">
    <text evidence="2">The sequence shown here is derived from an EMBL/GenBank/DDBJ whole genome shotgun (WGS) entry which is preliminary data.</text>
</comment>
<dbReference type="EMBL" id="MFSP01000040">
    <property type="protein sequence ID" value="OGI68655.1"/>
    <property type="molecule type" value="Genomic_DNA"/>
</dbReference>
<sequence length="157" mass="17064">MNKQTDSFLNQHPSAAEFDKLRSGLLDSDPTRRTAVLAHVNACATCQQQEALWPRLLHALDQQAADRGIAGALAARRHQALRGARRARPRPAYLGLAIAATITAIAIGIGTLFLNDTKDPTPVVAAVESPAPDLYADLDFYLWLMHKRTNDNASPNS</sequence>
<evidence type="ECO:0000313" key="2">
    <source>
        <dbReference type="EMBL" id="OGI68655.1"/>
    </source>
</evidence>
<dbReference type="AlphaFoldDB" id="A0A1F6VGF4"/>
<evidence type="ECO:0000256" key="1">
    <source>
        <dbReference type="SAM" id="Phobius"/>
    </source>
</evidence>
<accession>A0A1F6VGF4</accession>
<name>A0A1F6VGF4_9PROT</name>
<proteinExistence type="predicted"/>
<evidence type="ECO:0000313" key="3">
    <source>
        <dbReference type="Proteomes" id="UP000179076"/>
    </source>
</evidence>
<protein>
    <recommendedName>
        <fullName evidence="4">Zinc-finger domain-containing protein</fullName>
    </recommendedName>
</protein>
<keyword evidence="1" id="KW-0472">Membrane</keyword>
<gene>
    <name evidence="2" type="ORF">A2W18_08495</name>
</gene>
<reference evidence="2 3" key="1">
    <citation type="journal article" date="2016" name="Nat. Commun.">
        <title>Thousands of microbial genomes shed light on interconnected biogeochemical processes in an aquifer system.</title>
        <authorList>
            <person name="Anantharaman K."/>
            <person name="Brown C.T."/>
            <person name="Hug L.A."/>
            <person name="Sharon I."/>
            <person name="Castelle C.J."/>
            <person name="Probst A.J."/>
            <person name="Thomas B.C."/>
            <person name="Singh A."/>
            <person name="Wilkins M.J."/>
            <person name="Karaoz U."/>
            <person name="Brodie E.L."/>
            <person name="Williams K.H."/>
            <person name="Hubbard S.S."/>
            <person name="Banfield J.F."/>
        </authorList>
    </citation>
    <scope>NUCLEOTIDE SEQUENCE [LARGE SCALE GENOMIC DNA]</scope>
</reference>
<keyword evidence="1" id="KW-0812">Transmembrane</keyword>
<dbReference type="Proteomes" id="UP000179076">
    <property type="component" value="Unassembled WGS sequence"/>
</dbReference>
<feature type="transmembrane region" description="Helical" evidence="1">
    <location>
        <begin position="92"/>
        <end position="114"/>
    </location>
</feature>
<keyword evidence="1" id="KW-1133">Transmembrane helix</keyword>
<organism evidence="2 3">
    <name type="scientific">Candidatus Muproteobacteria bacterium RBG_16_60_9</name>
    <dbReference type="NCBI Taxonomy" id="1817755"/>
    <lineage>
        <taxon>Bacteria</taxon>
        <taxon>Pseudomonadati</taxon>
        <taxon>Pseudomonadota</taxon>
        <taxon>Candidatus Muproteobacteria</taxon>
    </lineage>
</organism>